<dbReference type="EMBL" id="AP019791">
    <property type="protein sequence ID" value="BBL81057.1"/>
    <property type="molecule type" value="Genomic_DNA"/>
</dbReference>
<keyword evidence="4 10" id="KW-1133">Transmembrane helix</keyword>
<feature type="transmembrane region" description="Helical" evidence="10">
    <location>
        <begin position="6"/>
        <end position="23"/>
    </location>
</feature>
<evidence type="ECO:0000256" key="6">
    <source>
        <dbReference type="ARBA" id="ARBA00023303"/>
    </source>
</evidence>
<dbReference type="HAMAP" id="MF_00454">
    <property type="entry name" value="FluC"/>
    <property type="match status" value="1"/>
</dbReference>
<keyword evidence="10" id="KW-0406">Ion transport</keyword>
<evidence type="ECO:0000256" key="5">
    <source>
        <dbReference type="ARBA" id="ARBA00023136"/>
    </source>
</evidence>
<dbReference type="PANTHER" id="PTHR28259">
    <property type="entry name" value="FLUORIDE EXPORT PROTEIN 1-RELATED"/>
    <property type="match status" value="1"/>
</dbReference>
<feature type="transmembrane region" description="Helical" evidence="10">
    <location>
        <begin position="63"/>
        <end position="86"/>
    </location>
</feature>
<keyword evidence="5 10" id="KW-0472">Membrane</keyword>
<dbReference type="GO" id="GO:0062054">
    <property type="term" value="F:fluoride channel activity"/>
    <property type="evidence" value="ECO:0007669"/>
    <property type="project" value="UniProtKB-UniRule"/>
</dbReference>
<feature type="transmembrane region" description="Helical" evidence="10">
    <location>
        <begin position="98"/>
        <end position="123"/>
    </location>
</feature>
<dbReference type="AlphaFoldDB" id="A0A510HQ51"/>
<dbReference type="RefSeq" id="WP_197735502.1">
    <property type="nucleotide sequence ID" value="NZ_AP019791.1"/>
</dbReference>
<dbReference type="GO" id="GO:0046872">
    <property type="term" value="F:metal ion binding"/>
    <property type="evidence" value="ECO:0007669"/>
    <property type="project" value="UniProtKB-KW"/>
</dbReference>
<comment type="similarity">
    <text evidence="7 10">Belongs to the fluoride channel Fluc/FEX (TC 1.A.43) family.</text>
</comment>
<keyword evidence="2 10" id="KW-1003">Cell membrane</keyword>
<organism evidence="11 12">
    <name type="scientific">Rubrobacter xylanophilus</name>
    <dbReference type="NCBI Taxonomy" id="49319"/>
    <lineage>
        <taxon>Bacteria</taxon>
        <taxon>Bacillati</taxon>
        <taxon>Actinomycetota</taxon>
        <taxon>Rubrobacteria</taxon>
        <taxon>Rubrobacterales</taxon>
        <taxon>Rubrobacteraceae</taxon>
        <taxon>Rubrobacter</taxon>
    </lineage>
</organism>
<evidence type="ECO:0000256" key="8">
    <source>
        <dbReference type="ARBA" id="ARBA00035585"/>
    </source>
</evidence>
<dbReference type="Proteomes" id="UP000318065">
    <property type="component" value="Chromosome"/>
</dbReference>
<evidence type="ECO:0000256" key="4">
    <source>
        <dbReference type="ARBA" id="ARBA00022989"/>
    </source>
</evidence>
<evidence type="ECO:0000256" key="1">
    <source>
        <dbReference type="ARBA" id="ARBA00004651"/>
    </source>
</evidence>
<dbReference type="Pfam" id="PF02537">
    <property type="entry name" value="CRCB"/>
    <property type="match status" value="1"/>
</dbReference>
<keyword evidence="10" id="KW-0813">Transport</keyword>
<comment type="activity regulation">
    <text evidence="10">Na(+) is not transported, but it plays an essential structural role and its presence is essential for fluoride channel function.</text>
</comment>
<dbReference type="GO" id="GO:0005886">
    <property type="term" value="C:plasma membrane"/>
    <property type="evidence" value="ECO:0007669"/>
    <property type="project" value="UniProtKB-SubCell"/>
</dbReference>
<keyword evidence="12" id="KW-1185">Reference proteome</keyword>
<dbReference type="GO" id="GO:0140114">
    <property type="term" value="P:cellular detoxification of fluoride"/>
    <property type="evidence" value="ECO:0007669"/>
    <property type="project" value="UniProtKB-UniRule"/>
</dbReference>
<name>A0A510HQ51_9ACTN</name>
<evidence type="ECO:0000256" key="10">
    <source>
        <dbReference type="HAMAP-Rule" id="MF_00454"/>
    </source>
</evidence>
<protein>
    <recommendedName>
        <fullName evidence="10">Fluoride-specific ion channel FluC</fullName>
    </recommendedName>
</protein>
<evidence type="ECO:0000256" key="2">
    <source>
        <dbReference type="ARBA" id="ARBA00022475"/>
    </source>
</evidence>
<sequence>MSHVELALTLVGAGAGSVLRYLLGGWVGHRMGPEFPWGTLAVNVLGCLGLGLLQGAAPHERTLLLVLGSGLLGGFTTFSTLMLETINLAASGERDRAFFNVVGSLALGLFAFSLGASAGAGVAG</sequence>
<evidence type="ECO:0000256" key="9">
    <source>
        <dbReference type="ARBA" id="ARBA00049940"/>
    </source>
</evidence>
<gene>
    <name evidence="10" type="primary">fluC</name>
    <name evidence="10" type="synonym">crcB</name>
    <name evidence="11" type="ORF">RxyAA322_29110</name>
</gene>
<comment type="subcellular location">
    <subcellularLocation>
        <location evidence="1 10">Cell membrane</location>
        <topology evidence="1 10">Multi-pass membrane protein</topology>
    </subcellularLocation>
</comment>
<accession>A0A510HQ51</accession>
<feature type="binding site" evidence="10">
    <location>
        <position position="73"/>
    </location>
    <ligand>
        <name>Na(+)</name>
        <dbReference type="ChEBI" id="CHEBI:29101"/>
        <note>structural</note>
    </ligand>
</feature>
<keyword evidence="10" id="KW-0479">Metal-binding</keyword>
<dbReference type="InterPro" id="IPR003691">
    <property type="entry name" value="FluC"/>
</dbReference>
<comment type="function">
    <text evidence="9 10">Fluoride-specific ion channel. Important for reducing fluoride concentration in the cell, thus reducing its toxicity.</text>
</comment>
<keyword evidence="3 10" id="KW-0812">Transmembrane</keyword>
<evidence type="ECO:0000313" key="12">
    <source>
        <dbReference type="Proteomes" id="UP000318065"/>
    </source>
</evidence>
<proteinExistence type="inferred from homology"/>
<evidence type="ECO:0000313" key="11">
    <source>
        <dbReference type="EMBL" id="BBL81057.1"/>
    </source>
</evidence>
<dbReference type="PANTHER" id="PTHR28259:SF1">
    <property type="entry name" value="FLUORIDE EXPORT PROTEIN 1-RELATED"/>
    <property type="match status" value="1"/>
</dbReference>
<evidence type="ECO:0000256" key="3">
    <source>
        <dbReference type="ARBA" id="ARBA00022692"/>
    </source>
</evidence>
<keyword evidence="10" id="KW-0915">Sodium</keyword>
<feature type="transmembrane region" description="Helical" evidence="10">
    <location>
        <begin position="35"/>
        <end position="57"/>
    </location>
</feature>
<feature type="binding site" evidence="10">
    <location>
        <position position="76"/>
    </location>
    <ligand>
        <name>Na(+)</name>
        <dbReference type="ChEBI" id="CHEBI:29101"/>
        <note>structural</note>
    </ligand>
</feature>
<keyword evidence="6 10" id="KW-0407">Ion channel</keyword>
<evidence type="ECO:0000256" key="7">
    <source>
        <dbReference type="ARBA" id="ARBA00035120"/>
    </source>
</evidence>
<dbReference type="NCBIfam" id="TIGR00494">
    <property type="entry name" value="crcB"/>
    <property type="match status" value="1"/>
</dbReference>
<reference evidence="11" key="1">
    <citation type="journal article" date="2019" name="Microbiol. Resour. Announc.">
        <title>Complete Genome Sequence of Rubrobacter xylanophilus Strain AA3-22, Isolated from Arima Onsen in Japan.</title>
        <authorList>
            <person name="Tomariguchi N."/>
            <person name="Miyazaki K."/>
        </authorList>
    </citation>
    <scope>NUCLEOTIDE SEQUENCE [LARGE SCALE GENOMIC DNA]</scope>
    <source>
        <strain evidence="11">AA3-22</strain>
    </source>
</reference>
<comment type="catalytic activity">
    <reaction evidence="8">
        <text>fluoride(in) = fluoride(out)</text>
        <dbReference type="Rhea" id="RHEA:76159"/>
        <dbReference type="ChEBI" id="CHEBI:17051"/>
    </reaction>
    <physiologicalReaction direction="left-to-right" evidence="8">
        <dbReference type="Rhea" id="RHEA:76160"/>
    </physiologicalReaction>
</comment>